<dbReference type="EMBL" id="JARQWQ010000001">
    <property type="protein sequence ID" value="KAK2573982.1"/>
    <property type="molecule type" value="Genomic_DNA"/>
</dbReference>
<reference evidence="1" key="2">
    <citation type="journal article" date="2023" name="Science">
        <title>Genomic signatures of disease resistance in endangered staghorn corals.</title>
        <authorList>
            <person name="Vollmer S.V."/>
            <person name="Selwyn J.D."/>
            <person name="Despard B.A."/>
            <person name="Roesel C.L."/>
        </authorList>
    </citation>
    <scope>NUCLEOTIDE SEQUENCE</scope>
    <source>
        <strain evidence="1">K2</strain>
    </source>
</reference>
<evidence type="ECO:0000313" key="1">
    <source>
        <dbReference type="EMBL" id="KAK2573982.1"/>
    </source>
</evidence>
<keyword evidence="2" id="KW-1185">Reference proteome</keyword>
<reference evidence="1" key="1">
    <citation type="journal article" date="2023" name="G3 (Bethesda)">
        <title>Whole genome assembly and annotation of the endangered Caribbean coral Acropora cervicornis.</title>
        <authorList>
            <person name="Selwyn J.D."/>
            <person name="Vollmer S.V."/>
        </authorList>
    </citation>
    <scope>NUCLEOTIDE SEQUENCE</scope>
    <source>
        <strain evidence="1">K2</strain>
    </source>
</reference>
<dbReference type="AlphaFoldDB" id="A0AAD9R6D0"/>
<accession>A0AAD9R6D0</accession>
<comment type="caution">
    <text evidence="1">The sequence shown here is derived from an EMBL/GenBank/DDBJ whole genome shotgun (WGS) entry which is preliminary data.</text>
</comment>
<evidence type="ECO:0000313" key="2">
    <source>
        <dbReference type="Proteomes" id="UP001249851"/>
    </source>
</evidence>
<name>A0AAD9R6D0_ACRCE</name>
<sequence length="132" mass="14917">MTTVHNSLIAYRTGYWSGSPIDKTPTPSKRSSFFVNSISKSFRIKPYQVQIIYEVVKSVIDIIHDLKCMERRIHATSTGKMNEQSNNFTLLNIKLSSDTVRPKTGTRSHHRLGYASLLKRIINASIPVAIVP</sequence>
<gene>
    <name evidence="1" type="ORF">P5673_000093</name>
</gene>
<dbReference type="Proteomes" id="UP001249851">
    <property type="component" value="Unassembled WGS sequence"/>
</dbReference>
<protein>
    <submittedName>
        <fullName evidence="1">Uncharacterized protein</fullName>
    </submittedName>
</protein>
<organism evidence="1 2">
    <name type="scientific">Acropora cervicornis</name>
    <name type="common">Staghorn coral</name>
    <dbReference type="NCBI Taxonomy" id="6130"/>
    <lineage>
        <taxon>Eukaryota</taxon>
        <taxon>Metazoa</taxon>
        <taxon>Cnidaria</taxon>
        <taxon>Anthozoa</taxon>
        <taxon>Hexacorallia</taxon>
        <taxon>Scleractinia</taxon>
        <taxon>Astrocoeniina</taxon>
        <taxon>Acroporidae</taxon>
        <taxon>Acropora</taxon>
    </lineage>
</organism>
<proteinExistence type="predicted"/>